<protein>
    <submittedName>
        <fullName evidence="1">Uncharacterized protein</fullName>
    </submittedName>
</protein>
<proteinExistence type="predicted"/>
<accession>A0A9P9H4U0</accession>
<evidence type="ECO:0000313" key="1">
    <source>
        <dbReference type="EMBL" id="KAH7250472.1"/>
    </source>
</evidence>
<dbReference type="EMBL" id="JAGTJS010000012">
    <property type="protein sequence ID" value="KAH7250472.1"/>
    <property type="molecule type" value="Genomic_DNA"/>
</dbReference>
<reference evidence="1" key="1">
    <citation type="journal article" date="2021" name="Nat. Commun.">
        <title>Genetic determinants of endophytism in the Arabidopsis root mycobiome.</title>
        <authorList>
            <person name="Mesny F."/>
            <person name="Miyauchi S."/>
            <person name="Thiergart T."/>
            <person name="Pickel B."/>
            <person name="Atanasova L."/>
            <person name="Karlsson M."/>
            <person name="Huettel B."/>
            <person name="Barry K.W."/>
            <person name="Haridas S."/>
            <person name="Chen C."/>
            <person name="Bauer D."/>
            <person name="Andreopoulos W."/>
            <person name="Pangilinan J."/>
            <person name="LaButti K."/>
            <person name="Riley R."/>
            <person name="Lipzen A."/>
            <person name="Clum A."/>
            <person name="Drula E."/>
            <person name="Henrissat B."/>
            <person name="Kohler A."/>
            <person name="Grigoriev I.V."/>
            <person name="Martin F.M."/>
            <person name="Hacquard S."/>
        </authorList>
    </citation>
    <scope>NUCLEOTIDE SEQUENCE</scope>
    <source>
        <strain evidence="1">FSSC 5 MPI-SDFR-AT-0091</strain>
    </source>
</reference>
<sequence>MQLQETNWPARHGSSVLGGVISTQLVVEAWMQMQLQEGNNLAGTWFIPHSSGQFPLLFLGPLARACSLWTNNNCNLDRTNTTPSEIHGQYHGRHYHPGESSIFYAIRRSTPGTLTGSHPCQSITVSSPRKQVPARTKREGNCHWLILGGLVGELRLNNPFIHANHVKMLEQDQVKSSLSRGNFKCQPAVPLRGQGPLQMLRGLLCQLVWTSMGPGGTV</sequence>
<comment type="caution">
    <text evidence="1">The sequence shown here is derived from an EMBL/GenBank/DDBJ whole genome shotgun (WGS) entry which is preliminary data.</text>
</comment>
<gene>
    <name evidence="1" type="ORF">B0J15DRAFT_42978</name>
</gene>
<keyword evidence="2" id="KW-1185">Reference proteome</keyword>
<organism evidence="1 2">
    <name type="scientific">Fusarium solani</name>
    <name type="common">Filamentous fungus</name>
    <dbReference type="NCBI Taxonomy" id="169388"/>
    <lineage>
        <taxon>Eukaryota</taxon>
        <taxon>Fungi</taxon>
        <taxon>Dikarya</taxon>
        <taxon>Ascomycota</taxon>
        <taxon>Pezizomycotina</taxon>
        <taxon>Sordariomycetes</taxon>
        <taxon>Hypocreomycetidae</taxon>
        <taxon>Hypocreales</taxon>
        <taxon>Nectriaceae</taxon>
        <taxon>Fusarium</taxon>
        <taxon>Fusarium solani species complex</taxon>
    </lineage>
</organism>
<dbReference type="Proteomes" id="UP000736672">
    <property type="component" value="Unassembled WGS sequence"/>
</dbReference>
<evidence type="ECO:0000313" key="2">
    <source>
        <dbReference type="Proteomes" id="UP000736672"/>
    </source>
</evidence>
<dbReference type="AlphaFoldDB" id="A0A9P9H4U0"/>
<name>A0A9P9H4U0_FUSSL</name>